<dbReference type="GO" id="GO:0004719">
    <property type="term" value="F:protein-L-isoaspartate (D-aspartate) O-methyltransferase activity"/>
    <property type="evidence" value="ECO:0007669"/>
    <property type="project" value="UniProtKB-EC"/>
</dbReference>
<evidence type="ECO:0000256" key="9">
    <source>
        <dbReference type="ARBA" id="ARBA00030757"/>
    </source>
</evidence>
<dbReference type="InterPro" id="IPR029063">
    <property type="entry name" value="SAM-dependent_MTases_sf"/>
</dbReference>
<dbReference type="NCBIfam" id="NF001453">
    <property type="entry name" value="PRK00312.1"/>
    <property type="match status" value="1"/>
</dbReference>
<keyword evidence="8" id="KW-0949">S-adenosyl-L-methionine</keyword>
<reference evidence="12" key="1">
    <citation type="submission" date="2020-10" db="EMBL/GenBank/DDBJ databases">
        <authorList>
            <person name="Gilroy R."/>
        </authorList>
    </citation>
    <scope>NUCLEOTIDE SEQUENCE</scope>
    <source>
        <strain evidence="12">2889</strain>
    </source>
</reference>
<organism evidence="12 13">
    <name type="scientific">Candidatus Pullibacteroides excrementavium</name>
    <dbReference type="NCBI Taxonomy" id="2840905"/>
    <lineage>
        <taxon>Bacteria</taxon>
        <taxon>Pseudomonadati</taxon>
        <taxon>Bacteroidota</taxon>
        <taxon>Bacteroidia</taxon>
        <taxon>Bacteroidales</taxon>
        <taxon>Candidatus Pullibacteroides</taxon>
    </lineage>
</organism>
<dbReference type="EC" id="2.1.1.77" evidence="3"/>
<proteinExistence type="inferred from homology"/>
<sequence>MEDTFRHKGLRRKMIENLQSLNIASKEVLAVMGEIPRHLFLDSVFDSQAYQNKAFSIGDEQTISHPSTVALQSTLLDVFPGAKILEVGTGSGYQAYVLEKLKADVYSIERQKALYLKTKALLASFHSRVHCFYGDGYQGLPQFAPFDRILVTCGAASLPMDLVSQLKIGGFMVIPLGTPTQRMAKVIRKNETELDYSWHGDCHFVPMLPNRTGDKRYVS</sequence>
<reference evidence="12" key="2">
    <citation type="journal article" date="2021" name="PeerJ">
        <title>Extensive microbial diversity within the chicken gut microbiome revealed by metagenomics and culture.</title>
        <authorList>
            <person name="Gilroy R."/>
            <person name="Ravi A."/>
            <person name="Getino M."/>
            <person name="Pursley I."/>
            <person name="Horton D.L."/>
            <person name="Alikhan N.F."/>
            <person name="Baker D."/>
            <person name="Gharbi K."/>
            <person name="Hall N."/>
            <person name="Watson M."/>
            <person name="Adriaenssens E.M."/>
            <person name="Foster-Nyarko E."/>
            <person name="Jarju S."/>
            <person name="Secka A."/>
            <person name="Antonio M."/>
            <person name="Oren A."/>
            <person name="Chaudhuri R.R."/>
            <person name="La Ragione R."/>
            <person name="Hildebrand F."/>
            <person name="Pallen M.J."/>
        </authorList>
    </citation>
    <scope>NUCLEOTIDE SEQUENCE</scope>
    <source>
        <strain evidence="12">2889</strain>
    </source>
</reference>
<evidence type="ECO:0000256" key="3">
    <source>
        <dbReference type="ARBA" id="ARBA00011890"/>
    </source>
</evidence>
<keyword evidence="6 12" id="KW-0489">Methyltransferase</keyword>
<evidence type="ECO:0000256" key="5">
    <source>
        <dbReference type="ARBA" id="ARBA00022490"/>
    </source>
</evidence>
<evidence type="ECO:0000256" key="6">
    <source>
        <dbReference type="ARBA" id="ARBA00022603"/>
    </source>
</evidence>
<keyword evidence="5" id="KW-0963">Cytoplasm</keyword>
<dbReference type="Pfam" id="PF01135">
    <property type="entry name" value="PCMT"/>
    <property type="match status" value="1"/>
</dbReference>
<name>A0A9D9DRL6_9BACT</name>
<dbReference type="GO" id="GO:0005737">
    <property type="term" value="C:cytoplasm"/>
    <property type="evidence" value="ECO:0007669"/>
    <property type="project" value="UniProtKB-SubCell"/>
</dbReference>
<accession>A0A9D9DRL6</accession>
<evidence type="ECO:0000256" key="2">
    <source>
        <dbReference type="ARBA" id="ARBA00005369"/>
    </source>
</evidence>
<evidence type="ECO:0000256" key="11">
    <source>
        <dbReference type="ARBA" id="ARBA00031350"/>
    </source>
</evidence>
<dbReference type="PANTHER" id="PTHR11579:SF0">
    <property type="entry name" value="PROTEIN-L-ISOASPARTATE(D-ASPARTATE) O-METHYLTRANSFERASE"/>
    <property type="match status" value="1"/>
</dbReference>
<dbReference type="Gene3D" id="3.40.50.150">
    <property type="entry name" value="Vaccinia Virus protein VP39"/>
    <property type="match status" value="1"/>
</dbReference>
<comment type="similarity">
    <text evidence="2">Belongs to the methyltransferase superfamily. L-isoaspartyl/D-aspartyl protein methyltransferase family.</text>
</comment>
<dbReference type="PANTHER" id="PTHR11579">
    <property type="entry name" value="PROTEIN-L-ISOASPARTATE O-METHYLTRANSFERASE"/>
    <property type="match status" value="1"/>
</dbReference>
<evidence type="ECO:0000256" key="4">
    <source>
        <dbReference type="ARBA" id="ARBA00013346"/>
    </source>
</evidence>
<dbReference type="SUPFAM" id="SSF53335">
    <property type="entry name" value="S-adenosyl-L-methionine-dependent methyltransferases"/>
    <property type="match status" value="1"/>
</dbReference>
<dbReference type="CDD" id="cd02440">
    <property type="entry name" value="AdoMet_MTases"/>
    <property type="match status" value="1"/>
</dbReference>
<dbReference type="InterPro" id="IPR000682">
    <property type="entry name" value="PCMT"/>
</dbReference>
<evidence type="ECO:0000256" key="8">
    <source>
        <dbReference type="ARBA" id="ARBA00022691"/>
    </source>
</evidence>
<gene>
    <name evidence="12" type="ORF">IAB08_06070</name>
</gene>
<dbReference type="Proteomes" id="UP000823612">
    <property type="component" value="Unassembled WGS sequence"/>
</dbReference>
<evidence type="ECO:0000256" key="7">
    <source>
        <dbReference type="ARBA" id="ARBA00022679"/>
    </source>
</evidence>
<dbReference type="PROSITE" id="PS01279">
    <property type="entry name" value="PCMT"/>
    <property type="match status" value="1"/>
</dbReference>
<dbReference type="AlphaFoldDB" id="A0A9D9DRL6"/>
<protein>
    <recommendedName>
        <fullName evidence="4">Protein-L-isoaspartate O-methyltransferase</fullName>
        <ecNumber evidence="3">2.1.1.77</ecNumber>
    </recommendedName>
    <alternativeName>
        <fullName evidence="11">L-isoaspartyl protein carboxyl methyltransferase</fullName>
    </alternativeName>
    <alternativeName>
        <fullName evidence="9">Protein L-isoaspartyl methyltransferase</fullName>
    </alternativeName>
    <alternativeName>
        <fullName evidence="10">Protein-beta-aspartate methyltransferase</fullName>
    </alternativeName>
</protein>
<dbReference type="GO" id="GO:0032259">
    <property type="term" value="P:methylation"/>
    <property type="evidence" value="ECO:0007669"/>
    <property type="project" value="UniProtKB-KW"/>
</dbReference>
<evidence type="ECO:0000256" key="1">
    <source>
        <dbReference type="ARBA" id="ARBA00004496"/>
    </source>
</evidence>
<evidence type="ECO:0000256" key="10">
    <source>
        <dbReference type="ARBA" id="ARBA00031323"/>
    </source>
</evidence>
<evidence type="ECO:0000313" key="13">
    <source>
        <dbReference type="Proteomes" id="UP000823612"/>
    </source>
</evidence>
<comment type="subcellular location">
    <subcellularLocation>
        <location evidence="1">Cytoplasm</location>
    </subcellularLocation>
</comment>
<comment type="caution">
    <text evidence="12">The sequence shown here is derived from an EMBL/GenBank/DDBJ whole genome shotgun (WGS) entry which is preliminary data.</text>
</comment>
<evidence type="ECO:0000313" key="12">
    <source>
        <dbReference type="EMBL" id="MBO8432842.1"/>
    </source>
</evidence>
<keyword evidence="7 12" id="KW-0808">Transferase</keyword>
<dbReference type="EMBL" id="JADIMZ010000091">
    <property type="protein sequence ID" value="MBO8432842.1"/>
    <property type="molecule type" value="Genomic_DNA"/>
</dbReference>